<keyword evidence="2" id="KW-1185">Reference proteome</keyword>
<accession>A0ACC2ZV15</accession>
<protein>
    <submittedName>
        <fullName evidence="1">Uncharacterized protein</fullName>
    </submittedName>
</protein>
<reference evidence="1" key="1">
    <citation type="submission" date="2022-10" db="EMBL/GenBank/DDBJ databases">
        <title>Culturing micro-colonial fungi from biological soil crusts in the Mojave desert and describing Neophaeococcomyces mojavensis, and introducing the new genera and species Taxawa tesnikishii.</title>
        <authorList>
            <person name="Kurbessoian T."/>
            <person name="Stajich J.E."/>
        </authorList>
    </citation>
    <scope>NUCLEOTIDE SEQUENCE</scope>
    <source>
        <strain evidence="1">JES_112</strain>
    </source>
</reference>
<sequence length="421" mass="46257">MLDSLITNVTSVFMGSFSIWHWLVVLAIVLLVFGTKRLTSGAKDLGSAVKEFKKGMRDDDKPNAQLGDESRSQDASRTAQDEHDLVALVVLGPERLPKAARFAGLWVRRARNQWDSVKQELERELQAEDIKRQMQDVRQGMQDTENQLRASGEAIRREAQQAQQQGDTLAQEVRSPAPADLPPHMGAAPDAVEPTQDGGAAEPVSAAPAEAAMSEQDFGESSLVEHLVELRGRLVRALLGLGVVLLALLPFTQKLYNALAEPLVSQLPNGQTMIATNPAGAFFAPLKLTFFVALFVAVPWLLYQLWAFVAPGLYAREKRLAVPLLVSSVLLFYTGCAFAYFLVLPAVFHFLTTFSPDVIAITPDANAYLDFVLAIFFAFGGSFELPVAMVILVLLGWVTPQQFKEGRGYAICSPRRTWSRS</sequence>
<organism evidence="1 2">
    <name type="scientific">Neophaeococcomyces mojaviensis</name>
    <dbReference type="NCBI Taxonomy" id="3383035"/>
    <lineage>
        <taxon>Eukaryota</taxon>
        <taxon>Fungi</taxon>
        <taxon>Dikarya</taxon>
        <taxon>Ascomycota</taxon>
        <taxon>Pezizomycotina</taxon>
        <taxon>Eurotiomycetes</taxon>
        <taxon>Chaetothyriomycetidae</taxon>
        <taxon>Chaetothyriales</taxon>
        <taxon>Chaetothyriales incertae sedis</taxon>
        <taxon>Neophaeococcomyces</taxon>
    </lineage>
</organism>
<comment type="caution">
    <text evidence="1">The sequence shown here is derived from an EMBL/GenBank/DDBJ whole genome shotgun (WGS) entry which is preliminary data.</text>
</comment>
<name>A0ACC2ZV15_9EURO</name>
<dbReference type="EMBL" id="JAPDRQ010000256">
    <property type="protein sequence ID" value="KAJ9651440.1"/>
    <property type="molecule type" value="Genomic_DNA"/>
</dbReference>
<evidence type="ECO:0000313" key="2">
    <source>
        <dbReference type="Proteomes" id="UP001172386"/>
    </source>
</evidence>
<dbReference type="Proteomes" id="UP001172386">
    <property type="component" value="Unassembled WGS sequence"/>
</dbReference>
<gene>
    <name evidence="1" type="ORF">H2198_009272</name>
</gene>
<proteinExistence type="predicted"/>
<evidence type="ECO:0000313" key="1">
    <source>
        <dbReference type="EMBL" id="KAJ9651440.1"/>
    </source>
</evidence>